<evidence type="ECO:0000313" key="4">
    <source>
        <dbReference type="Proteomes" id="UP001337655"/>
    </source>
</evidence>
<dbReference type="GeneID" id="89931131"/>
<dbReference type="PRINTS" id="PR00081">
    <property type="entry name" value="GDHRDH"/>
</dbReference>
<dbReference type="InterPro" id="IPR002347">
    <property type="entry name" value="SDR_fam"/>
</dbReference>
<dbReference type="AlphaFoldDB" id="A0AAV9P161"/>
<organism evidence="3 4">
    <name type="scientific">Saxophila tyrrhenica</name>
    <dbReference type="NCBI Taxonomy" id="1690608"/>
    <lineage>
        <taxon>Eukaryota</taxon>
        <taxon>Fungi</taxon>
        <taxon>Dikarya</taxon>
        <taxon>Ascomycota</taxon>
        <taxon>Pezizomycotina</taxon>
        <taxon>Dothideomycetes</taxon>
        <taxon>Dothideomycetidae</taxon>
        <taxon>Mycosphaerellales</taxon>
        <taxon>Extremaceae</taxon>
        <taxon>Saxophila</taxon>
    </lineage>
</organism>
<proteinExistence type="inferred from homology"/>
<sequence length="211" mass="22090">MASMQEKAIAITGGASGIGLATAKILASRGAKVSICDVSKENLTKAKESIDGDVLACKVDVRILKEVQDWLKQTVDKFGSLDGAANLAGTIGKKFGQHAIDEEDEEMWDLIIGVNLTHGVVALTKTAAIDFGSRGIRINAVAPGIVDTPMLESATSFFGPGSFEGQTKTKPIQRMAQPQEVGNTIAFLLSDDASFITGSVYEVDGGWTAGG</sequence>
<dbReference type="Pfam" id="PF00106">
    <property type="entry name" value="adh_short"/>
    <property type="match status" value="1"/>
</dbReference>
<comment type="similarity">
    <text evidence="1">Belongs to the short-chain dehydrogenases/reductases (SDR) family.</text>
</comment>
<dbReference type="Pfam" id="PF13561">
    <property type="entry name" value="adh_short_C2"/>
    <property type="match status" value="1"/>
</dbReference>
<dbReference type="PANTHER" id="PTHR24321:SF8">
    <property type="entry name" value="ESTRADIOL 17-BETA-DEHYDROGENASE 8-RELATED"/>
    <property type="match status" value="1"/>
</dbReference>
<dbReference type="Gene3D" id="3.40.50.720">
    <property type="entry name" value="NAD(P)-binding Rossmann-like Domain"/>
    <property type="match status" value="2"/>
</dbReference>
<dbReference type="SUPFAM" id="SSF51735">
    <property type="entry name" value="NAD(P)-binding Rossmann-fold domains"/>
    <property type="match status" value="1"/>
</dbReference>
<dbReference type="CDD" id="cd05233">
    <property type="entry name" value="SDR_c"/>
    <property type="match status" value="1"/>
</dbReference>
<keyword evidence="4" id="KW-1185">Reference proteome</keyword>
<dbReference type="GO" id="GO:0016491">
    <property type="term" value="F:oxidoreductase activity"/>
    <property type="evidence" value="ECO:0007669"/>
    <property type="project" value="UniProtKB-KW"/>
</dbReference>
<evidence type="ECO:0000313" key="3">
    <source>
        <dbReference type="EMBL" id="KAK5164595.1"/>
    </source>
</evidence>
<dbReference type="PANTHER" id="PTHR24321">
    <property type="entry name" value="DEHYDROGENASES, SHORT CHAIN"/>
    <property type="match status" value="1"/>
</dbReference>
<reference evidence="3 4" key="1">
    <citation type="submission" date="2023-08" db="EMBL/GenBank/DDBJ databases">
        <title>Black Yeasts Isolated from many extreme environments.</title>
        <authorList>
            <person name="Coleine C."/>
            <person name="Stajich J.E."/>
            <person name="Selbmann L."/>
        </authorList>
    </citation>
    <scope>NUCLEOTIDE SEQUENCE [LARGE SCALE GENOMIC DNA]</scope>
    <source>
        <strain evidence="3 4">CCFEE 5935</strain>
    </source>
</reference>
<gene>
    <name evidence="3" type="ORF">LTR77_009801</name>
</gene>
<name>A0AAV9P161_9PEZI</name>
<dbReference type="Proteomes" id="UP001337655">
    <property type="component" value="Unassembled WGS sequence"/>
</dbReference>
<dbReference type="RefSeq" id="XP_064654843.1">
    <property type="nucleotide sequence ID" value="XM_064807027.1"/>
</dbReference>
<evidence type="ECO:0000256" key="2">
    <source>
        <dbReference type="ARBA" id="ARBA00023002"/>
    </source>
</evidence>
<evidence type="ECO:0000256" key="1">
    <source>
        <dbReference type="ARBA" id="ARBA00006484"/>
    </source>
</evidence>
<comment type="caution">
    <text evidence="3">The sequence shown here is derived from an EMBL/GenBank/DDBJ whole genome shotgun (WGS) entry which is preliminary data.</text>
</comment>
<accession>A0AAV9P161</accession>
<dbReference type="InterPro" id="IPR036291">
    <property type="entry name" value="NAD(P)-bd_dom_sf"/>
</dbReference>
<dbReference type="EMBL" id="JAVRRT010000019">
    <property type="protein sequence ID" value="KAK5164595.1"/>
    <property type="molecule type" value="Genomic_DNA"/>
</dbReference>
<protein>
    <submittedName>
        <fullName evidence="3">Uncharacterized protein</fullName>
    </submittedName>
</protein>
<keyword evidence="2" id="KW-0560">Oxidoreductase</keyword>